<dbReference type="RefSeq" id="XP_003868070.1">
    <property type="nucleotide sequence ID" value="XM_003868022.1"/>
</dbReference>
<reference evidence="1 2" key="1">
    <citation type="journal article" date="2012" name="PLoS ONE">
        <title>Sequence and analysis of the genome of the pathogenic yeast Candida orthopsilosis.</title>
        <authorList>
            <person name="Riccombeni A."/>
            <person name="Vidanes G."/>
            <person name="Proux-Wera E."/>
            <person name="Wolfe K.H."/>
            <person name="Butler G."/>
        </authorList>
    </citation>
    <scope>NUCLEOTIDE SEQUENCE [LARGE SCALE GENOMIC DNA]</scope>
    <source>
        <strain evidence="1 2">Co 90-125</strain>
    </source>
</reference>
<gene>
    <name evidence="1" type="ORF">CORT_0B09310</name>
</gene>
<proteinExistence type="predicted"/>
<dbReference type="InterPro" id="IPR013888">
    <property type="entry name" value="RNase_P_Rpm2_mt"/>
</dbReference>
<sequence>MVFPSFIRLARFSTRLRHARTHHANRHHQPFFQASFPYLNTSYYYQGLSKRYDFFHRTRWWSKAETGSTSQSNPFLSIANGHYGVYYSIYNHECERKDRQEAYEKYIRRYMTKQLEQGDRTKFKRCMFMNACKYHHHYHWSKGGGYGRRWNHGSHTHYKRLFHVKLLLLGIAAKFLISKAIKDTQIGLDNLKTATYRLTSSCYIKPTGYFMNSGASFHSSGASTPSRLTVSPTEGNVFSVGLSKRTFTTVSHSHFQQLTKTSQTASPIDVKEEHDEDAFENSFLQTQITNINNAFEKQADKKELNIIYPLYQAIKRNELALPTVELYNIVLKSIIDRPIDNEVNVGAIERKLTNLLTVYQDILYANLKPDNETYNLVVNAMLDSTIKCSSVPCTNYIEFNETSIKAKEFAQIAFELVESSPKHVPFVSVFDKVVKLSKLYPGLVTGSIVELFGQMVNESNCNEPDYYLNVLEFSSHLPQLKSYNEQEAYTIIEETYHKIRKLAYVDEFAVYQSMMNALVYNNQLSVASQLLDNILIDYRESLQFSIRPSKTQVSDLIATFLKAYANKVDTLECLKLLKKFQQVPYLPELPISFYNFIITKLQEYSDCYKDMWALYNRIALRKDFQSTSTIDLMKNTNGLSCRDVLLSLAICKGDHERVFQLVKEIMLKGHLLGDHQVLRLSLDYLNNGVVNNKSQGEFFNQYYLGLLHSLLLMQSNHYQKSTTLNDFVSEFVQYLTISVPCELAENEMAVASVSNYNVQLLMDSPLPFKCVEGFDLQMDNMYGLNIIARHLLLYSGTDEQLLLKVADFEAHLINQFEDPSNHYIELTNDIVELKKGLKSHFSEIVANLNATTIAIDKACQYLNIPREEAPEVVKLSFDQSLSYLMNINYHKGVATFIDLFNQGFTFDLNTWNALLNQNFINEHLLKMDVASLLDRMWMTGCEEESKLSLIKRLTTYNEKHINDEILAFICRQNIFHTDLLIRLFQSNVGTDVNKFDFELAYLHNLDADWIVAYFDYLKQLSHFEEIKKCCTFIQNKSKKMQSFELEAELETNPQDFTKLLGNLKVTNNSGKFVELQIKHDIKSNVKASDILSKNYASNSLQVVELLSYVRFLDSLQQHKFDYTSSNFVSINHMASSLLTCGNLQQMKTIIETNPIENKSNLISSMLQMLIDAVPYAPTKPIINRFMTLIKCYKLLDMGCVLPVEQLLQIITLLKLTKSDLLSVLTNRIINRDEGERYDCAGVVSDIVNFYFLEVQLFDKESKQLVYNYLETN</sequence>
<organism evidence="1 2">
    <name type="scientific">Candida orthopsilosis (strain 90-125)</name>
    <name type="common">Yeast</name>
    <dbReference type="NCBI Taxonomy" id="1136231"/>
    <lineage>
        <taxon>Eukaryota</taxon>
        <taxon>Fungi</taxon>
        <taxon>Dikarya</taxon>
        <taxon>Ascomycota</taxon>
        <taxon>Saccharomycotina</taxon>
        <taxon>Pichiomycetes</taxon>
        <taxon>Debaryomycetaceae</taxon>
        <taxon>Candida/Lodderomyces clade</taxon>
        <taxon>Candida</taxon>
    </lineage>
</organism>
<dbReference type="HOGENOM" id="CLU_261914_0_0_1"/>
<dbReference type="AlphaFoldDB" id="H8X0C3"/>
<dbReference type="OrthoDB" id="185373at2759"/>
<dbReference type="KEGG" id="cot:CORT_0B09310"/>
<name>H8X0C3_CANO9</name>
<evidence type="ECO:0000313" key="2">
    <source>
        <dbReference type="Proteomes" id="UP000005018"/>
    </source>
</evidence>
<dbReference type="EMBL" id="HE681720">
    <property type="protein sequence ID" value="CCG22635.1"/>
    <property type="molecule type" value="Genomic_DNA"/>
</dbReference>
<keyword evidence="2" id="KW-1185">Reference proteome</keyword>
<protein>
    <submittedName>
        <fullName evidence="1">Uncharacterized protein</fullName>
    </submittedName>
</protein>
<dbReference type="GeneID" id="14539015"/>
<dbReference type="eggNOG" id="ENOG502S4M0">
    <property type="taxonomic scope" value="Eukaryota"/>
</dbReference>
<dbReference type="Proteomes" id="UP000005018">
    <property type="component" value="Chromosome 2"/>
</dbReference>
<dbReference type="Pfam" id="PF08579">
    <property type="entry name" value="RPM2"/>
    <property type="match status" value="1"/>
</dbReference>
<evidence type="ECO:0000313" key="1">
    <source>
        <dbReference type="EMBL" id="CCG22635.1"/>
    </source>
</evidence>
<accession>H8X0C3</accession>